<reference evidence="3" key="3">
    <citation type="submission" date="2015-06" db="UniProtKB">
        <authorList>
            <consortium name="EnsemblMetazoa"/>
        </authorList>
    </citation>
    <scope>IDENTIFICATION</scope>
</reference>
<accession>R7V0R4</accession>
<name>R7V0R4_CAPTE</name>
<feature type="compositionally biased region" description="Acidic residues" evidence="1">
    <location>
        <begin position="21"/>
        <end position="40"/>
    </location>
</feature>
<dbReference type="HOGENOM" id="CLU_2040265_0_0_1"/>
<dbReference type="AlphaFoldDB" id="R7V0R4"/>
<keyword evidence="4" id="KW-1185">Reference proteome</keyword>
<feature type="region of interest" description="Disordered" evidence="1">
    <location>
        <begin position="1"/>
        <end position="47"/>
    </location>
</feature>
<gene>
    <name evidence="2" type="ORF">CAPTEDRAFT_202221</name>
</gene>
<evidence type="ECO:0000313" key="2">
    <source>
        <dbReference type="EMBL" id="ELU12119.1"/>
    </source>
</evidence>
<dbReference type="EnsemblMetazoa" id="CapteT202221">
    <property type="protein sequence ID" value="CapteP202221"/>
    <property type="gene ID" value="CapteG202221"/>
</dbReference>
<evidence type="ECO:0000256" key="1">
    <source>
        <dbReference type="SAM" id="MobiDB-lite"/>
    </source>
</evidence>
<dbReference type="Proteomes" id="UP000014760">
    <property type="component" value="Unassembled WGS sequence"/>
</dbReference>
<reference evidence="4" key="1">
    <citation type="submission" date="2012-12" db="EMBL/GenBank/DDBJ databases">
        <authorList>
            <person name="Hellsten U."/>
            <person name="Grimwood J."/>
            <person name="Chapman J.A."/>
            <person name="Shapiro H."/>
            <person name="Aerts A."/>
            <person name="Otillar R.P."/>
            <person name="Terry A.Y."/>
            <person name="Boore J.L."/>
            <person name="Simakov O."/>
            <person name="Marletaz F."/>
            <person name="Cho S.-J."/>
            <person name="Edsinger-Gonzales E."/>
            <person name="Havlak P."/>
            <person name="Kuo D.-H."/>
            <person name="Larsson T."/>
            <person name="Lv J."/>
            <person name="Arendt D."/>
            <person name="Savage R."/>
            <person name="Osoegawa K."/>
            <person name="de Jong P."/>
            <person name="Lindberg D.R."/>
            <person name="Seaver E.C."/>
            <person name="Weisblat D.A."/>
            <person name="Putnam N.H."/>
            <person name="Grigoriev I.V."/>
            <person name="Rokhsar D.S."/>
        </authorList>
    </citation>
    <scope>NUCLEOTIDE SEQUENCE</scope>
    <source>
        <strain evidence="4">I ESC-2004</strain>
    </source>
</reference>
<dbReference type="EMBL" id="AMQN01005501">
    <property type="status" value="NOT_ANNOTATED_CDS"/>
    <property type="molecule type" value="Genomic_DNA"/>
</dbReference>
<protein>
    <submittedName>
        <fullName evidence="2 3">Uncharacterized protein</fullName>
    </submittedName>
</protein>
<evidence type="ECO:0000313" key="4">
    <source>
        <dbReference type="Proteomes" id="UP000014760"/>
    </source>
</evidence>
<reference evidence="2 4" key="2">
    <citation type="journal article" date="2013" name="Nature">
        <title>Insights into bilaterian evolution from three spiralian genomes.</title>
        <authorList>
            <person name="Simakov O."/>
            <person name="Marletaz F."/>
            <person name="Cho S.J."/>
            <person name="Edsinger-Gonzales E."/>
            <person name="Havlak P."/>
            <person name="Hellsten U."/>
            <person name="Kuo D.H."/>
            <person name="Larsson T."/>
            <person name="Lv J."/>
            <person name="Arendt D."/>
            <person name="Savage R."/>
            <person name="Osoegawa K."/>
            <person name="de Jong P."/>
            <person name="Grimwood J."/>
            <person name="Chapman J.A."/>
            <person name="Shapiro H."/>
            <person name="Aerts A."/>
            <person name="Otillar R.P."/>
            <person name="Terry A.Y."/>
            <person name="Boore J.L."/>
            <person name="Grigoriev I.V."/>
            <person name="Lindberg D.R."/>
            <person name="Seaver E.C."/>
            <person name="Weisblat D.A."/>
            <person name="Putnam N.H."/>
            <person name="Rokhsar D.S."/>
        </authorList>
    </citation>
    <scope>NUCLEOTIDE SEQUENCE</scope>
    <source>
        <strain evidence="2 4">I ESC-2004</strain>
    </source>
</reference>
<dbReference type="EMBL" id="AMQN01005500">
    <property type="status" value="NOT_ANNOTATED_CDS"/>
    <property type="molecule type" value="Genomic_DNA"/>
</dbReference>
<sequence length="121" mass="13316">MPEEDLALANLPRPPHNGNLQEEDEENVEESNEDKSEENDGSQQMAAPTLPRLVLGIVTSTVFFVSLSCTEPCLRLLGPSPEVPTLELLIIKFSAIKQNKKKRITNCNTTSPQVLNTTQAT</sequence>
<dbReference type="EMBL" id="KB296162">
    <property type="protein sequence ID" value="ELU12119.1"/>
    <property type="molecule type" value="Genomic_DNA"/>
</dbReference>
<evidence type="ECO:0000313" key="3">
    <source>
        <dbReference type="EnsemblMetazoa" id="CapteP202221"/>
    </source>
</evidence>
<organism evidence="2">
    <name type="scientific">Capitella teleta</name>
    <name type="common">Polychaete worm</name>
    <dbReference type="NCBI Taxonomy" id="283909"/>
    <lineage>
        <taxon>Eukaryota</taxon>
        <taxon>Metazoa</taxon>
        <taxon>Spiralia</taxon>
        <taxon>Lophotrochozoa</taxon>
        <taxon>Annelida</taxon>
        <taxon>Polychaeta</taxon>
        <taxon>Sedentaria</taxon>
        <taxon>Scolecida</taxon>
        <taxon>Capitellidae</taxon>
        <taxon>Capitella</taxon>
    </lineage>
</organism>
<proteinExistence type="predicted"/>